<accession>A0A656GMF4</accession>
<evidence type="ECO:0000313" key="2">
    <source>
        <dbReference type="Proteomes" id="UP000003465"/>
    </source>
</evidence>
<name>A0A656GMF4_PSEA0</name>
<sequence length="38" mass="3791">AQLLAQPEVTAAVVVAKEGPSGARLIGYVVAQAIDSPT</sequence>
<gene>
    <name evidence="1" type="ORF">PSYMO_37132</name>
</gene>
<dbReference type="AlphaFoldDB" id="A0A656GMF4"/>
<proteinExistence type="predicted"/>
<feature type="non-terminal residue" evidence="1">
    <location>
        <position position="38"/>
    </location>
</feature>
<feature type="non-terminal residue" evidence="1">
    <location>
        <position position="1"/>
    </location>
</feature>
<comment type="caution">
    <text evidence="1">The sequence shown here is derived from an EMBL/GenBank/DDBJ whole genome shotgun (WGS) entry which is preliminary data.</text>
</comment>
<reference evidence="1 2" key="1">
    <citation type="journal article" date="2011" name="PLoS Pathog.">
        <title>Dynamic evolution of pathogenicity revealed by sequencing and comparative genomics of 19 Pseudomonas syringae isolates.</title>
        <authorList>
            <person name="Baltrus D.A."/>
            <person name="Nishimura M.T."/>
            <person name="Romanchuk A."/>
            <person name="Chang J.H."/>
            <person name="Mukhtar M.S."/>
            <person name="Cherkis K."/>
            <person name="Roach J."/>
            <person name="Grant S.R."/>
            <person name="Jones C.D."/>
            <person name="Dangl J.L."/>
        </authorList>
    </citation>
    <scope>NUCLEOTIDE SEQUENCE [LARGE SCALE GENOMIC DNA]</scope>
    <source>
        <strain evidence="1 2">301020</strain>
    </source>
</reference>
<dbReference type="EMBL" id="AEAG01002863">
    <property type="protein sequence ID" value="EGH26797.1"/>
    <property type="molecule type" value="Genomic_DNA"/>
</dbReference>
<dbReference type="Proteomes" id="UP000003465">
    <property type="component" value="Unassembled WGS sequence"/>
</dbReference>
<organism evidence="1 2">
    <name type="scientific">Pseudomonas amygdali pv. mori str. 301020</name>
    <dbReference type="NCBI Taxonomy" id="629261"/>
    <lineage>
        <taxon>Bacteria</taxon>
        <taxon>Pseudomonadati</taxon>
        <taxon>Pseudomonadota</taxon>
        <taxon>Gammaproteobacteria</taxon>
        <taxon>Pseudomonadales</taxon>
        <taxon>Pseudomonadaceae</taxon>
        <taxon>Pseudomonas</taxon>
        <taxon>Pseudomonas amygdali</taxon>
    </lineage>
</organism>
<protein>
    <submittedName>
        <fullName evidence="1">Amino acid adenylation domain protein</fullName>
    </submittedName>
</protein>
<evidence type="ECO:0000313" key="1">
    <source>
        <dbReference type="EMBL" id="EGH26797.1"/>
    </source>
</evidence>